<dbReference type="AlphaFoldDB" id="A0A7J8D6R5"/>
<sequence>MDRGSQRWGGLRVPFQAWSGAQGSSPRLAREAAALGPTWSTCPGVSQGDLCRGHGLQVHSIADLEVMPLQTCQGLRAAFASFSARSRIVVRFVGVITSWSFVPKTPSLKLFFQTLSSLLRGPSWLPSEQTSMLFLANQPIFRGFLPRFSVGESVFMGKGLVPPFQNLLSGSACMVENPVPL</sequence>
<dbReference type="Proteomes" id="UP000593571">
    <property type="component" value="Unassembled WGS sequence"/>
</dbReference>
<evidence type="ECO:0000313" key="2">
    <source>
        <dbReference type="Proteomes" id="UP000593571"/>
    </source>
</evidence>
<organism evidence="1 2">
    <name type="scientific">Rousettus aegyptiacus</name>
    <name type="common">Egyptian fruit bat</name>
    <name type="synonym">Pteropus aegyptiacus</name>
    <dbReference type="NCBI Taxonomy" id="9407"/>
    <lineage>
        <taxon>Eukaryota</taxon>
        <taxon>Metazoa</taxon>
        <taxon>Chordata</taxon>
        <taxon>Craniata</taxon>
        <taxon>Vertebrata</taxon>
        <taxon>Euteleostomi</taxon>
        <taxon>Mammalia</taxon>
        <taxon>Eutheria</taxon>
        <taxon>Laurasiatheria</taxon>
        <taxon>Chiroptera</taxon>
        <taxon>Yinpterochiroptera</taxon>
        <taxon>Pteropodoidea</taxon>
        <taxon>Pteropodidae</taxon>
        <taxon>Rousettinae</taxon>
        <taxon>Rousettus</taxon>
    </lineage>
</organism>
<comment type="caution">
    <text evidence="1">The sequence shown here is derived from an EMBL/GenBank/DDBJ whole genome shotgun (WGS) entry which is preliminary data.</text>
</comment>
<reference evidence="1 2" key="1">
    <citation type="journal article" date="2020" name="Nature">
        <title>Six reference-quality genomes reveal evolution of bat adaptations.</title>
        <authorList>
            <person name="Jebb D."/>
            <person name="Huang Z."/>
            <person name="Pippel M."/>
            <person name="Hughes G.M."/>
            <person name="Lavrichenko K."/>
            <person name="Devanna P."/>
            <person name="Winkler S."/>
            <person name="Jermiin L.S."/>
            <person name="Skirmuntt E.C."/>
            <person name="Katzourakis A."/>
            <person name="Burkitt-Gray L."/>
            <person name="Ray D.A."/>
            <person name="Sullivan K.A.M."/>
            <person name="Roscito J.G."/>
            <person name="Kirilenko B.M."/>
            <person name="Davalos L.M."/>
            <person name="Corthals A.P."/>
            <person name="Power M.L."/>
            <person name="Jones G."/>
            <person name="Ransome R.D."/>
            <person name="Dechmann D.K.N."/>
            <person name="Locatelli A.G."/>
            <person name="Puechmaille S.J."/>
            <person name="Fedrigo O."/>
            <person name="Jarvis E.D."/>
            <person name="Hiller M."/>
            <person name="Vernes S.C."/>
            <person name="Myers E.W."/>
            <person name="Teeling E.C."/>
        </authorList>
    </citation>
    <scope>NUCLEOTIDE SEQUENCE [LARGE SCALE GENOMIC DNA]</scope>
    <source>
        <strain evidence="1">MRouAeg1</strain>
        <tissue evidence="1">Muscle</tissue>
    </source>
</reference>
<keyword evidence="2" id="KW-1185">Reference proteome</keyword>
<accession>A0A7J8D6R5</accession>
<protein>
    <submittedName>
        <fullName evidence="1">Uncharacterized protein</fullName>
    </submittedName>
</protein>
<proteinExistence type="predicted"/>
<name>A0A7J8D6R5_ROUAE</name>
<gene>
    <name evidence="1" type="ORF">HJG63_008885</name>
</gene>
<dbReference type="EMBL" id="JACASE010000013">
    <property type="protein sequence ID" value="KAF6418887.1"/>
    <property type="molecule type" value="Genomic_DNA"/>
</dbReference>
<evidence type="ECO:0000313" key="1">
    <source>
        <dbReference type="EMBL" id="KAF6418887.1"/>
    </source>
</evidence>